<dbReference type="PANTHER" id="PTHR11680:SF35">
    <property type="entry name" value="SERINE HYDROXYMETHYLTRANSFERASE 1"/>
    <property type="match status" value="1"/>
</dbReference>
<gene>
    <name evidence="5" type="ORF">ADK38_21260</name>
</gene>
<protein>
    <recommendedName>
        <fullName evidence="4">Serine hydroxymethyltransferase-like domain-containing protein</fullName>
    </recommendedName>
</protein>
<keyword evidence="3" id="KW-0663">Pyridoxal phosphate</keyword>
<dbReference type="Gene3D" id="3.90.1150.10">
    <property type="entry name" value="Aspartate Aminotransferase, domain 1"/>
    <property type="match status" value="1"/>
</dbReference>
<dbReference type="InterPro" id="IPR015424">
    <property type="entry name" value="PyrdxlP-dep_Trfase"/>
</dbReference>
<dbReference type="InterPro" id="IPR015422">
    <property type="entry name" value="PyrdxlP-dep_Trfase_small"/>
</dbReference>
<evidence type="ECO:0000313" key="6">
    <source>
        <dbReference type="Proteomes" id="UP000037020"/>
    </source>
</evidence>
<evidence type="ECO:0000259" key="4">
    <source>
        <dbReference type="Pfam" id="PF00464"/>
    </source>
</evidence>
<dbReference type="InterPro" id="IPR039429">
    <property type="entry name" value="SHMT-like_dom"/>
</dbReference>
<comment type="similarity">
    <text evidence="2">Belongs to the SHMT family.</text>
</comment>
<accession>A0ABR5J420</accession>
<dbReference type="PANTHER" id="PTHR11680">
    <property type="entry name" value="SERINE HYDROXYMETHYLTRANSFERASE"/>
    <property type="match status" value="1"/>
</dbReference>
<dbReference type="SUPFAM" id="SSF53383">
    <property type="entry name" value="PLP-dependent transferases"/>
    <property type="match status" value="1"/>
</dbReference>
<dbReference type="Gene3D" id="3.40.640.10">
    <property type="entry name" value="Type I PLP-dependent aspartate aminotransferase-like (Major domain)"/>
    <property type="match status" value="1"/>
</dbReference>
<evidence type="ECO:0000256" key="2">
    <source>
        <dbReference type="ARBA" id="ARBA00006376"/>
    </source>
</evidence>
<reference evidence="5 6" key="1">
    <citation type="submission" date="2015-07" db="EMBL/GenBank/DDBJ databases">
        <authorList>
            <person name="Ju K.-S."/>
            <person name="Doroghazi J.R."/>
            <person name="Metcalf W.W."/>
        </authorList>
    </citation>
    <scope>NUCLEOTIDE SEQUENCE [LARGE SCALE GENOMIC DNA]</scope>
    <source>
        <strain evidence="5 6">NRRL B-3589</strain>
    </source>
</reference>
<sequence>MLTTRAIRECLASDLLNLDGEGYLRDNLPDTDDYADFERRYRDDGGSKYNPSGPVAEYIEFLAARRLARLLCAGTGLEAGKLHVNVQPVSGSFANLAVLRGALSPGETVLSLGLSSGGHLSHGAPFHQSGQDYNVVSIDHGVDDQSLDLESLYKTAAAHKPRVVIIGASSFPRKISWEQVAEAVGGLSPRPVVVADIAHFAGLVATGAYDNPLPWTDVVTMVGYKTLGGPKSAAIAVRDPALARRIDRALFPGLQGAPRMAEICALATAAHVAQGDEFRQLIHRSVANAVLLRTALGEYGVHCAFGGTDTHMLVLKDQPRSVRLAQYLERIGVFTNSNLLPGDRGPTAATGIRLGTVGATQRGLESAGIPDLAALLADAFGDFRNSGAKSGTLAERCRRFARTRLADIEDRHPS</sequence>
<evidence type="ECO:0000256" key="1">
    <source>
        <dbReference type="ARBA" id="ARBA00001933"/>
    </source>
</evidence>
<feature type="domain" description="Serine hydroxymethyltransferase-like" evidence="4">
    <location>
        <begin position="47"/>
        <end position="373"/>
    </location>
</feature>
<dbReference type="Pfam" id="PF00464">
    <property type="entry name" value="SHMT"/>
    <property type="match status" value="1"/>
</dbReference>
<dbReference type="InterPro" id="IPR049943">
    <property type="entry name" value="Ser_HO-MeTrfase-like"/>
</dbReference>
<proteinExistence type="inferred from homology"/>
<evidence type="ECO:0000256" key="3">
    <source>
        <dbReference type="ARBA" id="ARBA00022898"/>
    </source>
</evidence>
<organism evidence="5 6">
    <name type="scientific">Streptomyces varsoviensis</name>
    <dbReference type="NCBI Taxonomy" id="67373"/>
    <lineage>
        <taxon>Bacteria</taxon>
        <taxon>Bacillati</taxon>
        <taxon>Actinomycetota</taxon>
        <taxon>Actinomycetes</taxon>
        <taxon>Kitasatosporales</taxon>
        <taxon>Streptomycetaceae</taxon>
        <taxon>Streptomyces</taxon>
    </lineage>
</organism>
<dbReference type="InterPro" id="IPR015421">
    <property type="entry name" value="PyrdxlP-dep_Trfase_major"/>
</dbReference>
<evidence type="ECO:0000313" key="5">
    <source>
        <dbReference type="EMBL" id="KOG88174.1"/>
    </source>
</evidence>
<comment type="caution">
    <text evidence="5">The sequence shown here is derived from an EMBL/GenBank/DDBJ whole genome shotgun (WGS) entry which is preliminary data.</text>
</comment>
<dbReference type="Proteomes" id="UP000037020">
    <property type="component" value="Unassembled WGS sequence"/>
</dbReference>
<comment type="cofactor">
    <cofactor evidence="1">
        <name>pyridoxal 5'-phosphate</name>
        <dbReference type="ChEBI" id="CHEBI:597326"/>
    </cofactor>
</comment>
<name>A0ABR5J420_9ACTN</name>
<keyword evidence="6" id="KW-1185">Reference proteome</keyword>
<dbReference type="EMBL" id="LGUT01001812">
    <property type="protein sequence ID" value="KOG88174.1"/>
    <property type="molecule type" value="Genomic_DNA"/>
</dbReference>